<dbReference type="EMBL" id="JAWPAZ010000001">
    <property type="protein sequence ID" value="MDW2633094.1"/>
    <property type="molecule type" value="Genomic_DNA"/>
</dbReference>
<dbReference type="AlphaFoldDB" id="A0ABD5GY59"/>
<reference evidence="1 2" key="1">
    <citation type="submission" date="2023-10" db="EMBL/GenBank/DDBJ databases">
        <title>Fecal carriage and genetic characteristics of carbapenem-resistant Enterobacterales among healthy adults from four provinces of China.</title>
        <authorList>
            <person name="Li Y."/>
            <person name="Zhang R."/>
        </authorList>
    </citation>
    <scope>NUCLEOTIDE SEQUENCE [LARGE SCALE GENOMIC DNA]</scope>
    <source>
        <strain evidence="1 2">HN-71</strain>
    </source>
</reference>
<proteinExistence type="predicted"/>
<protein>
    <submittedName>
        <fullName evidence="1">Uncharacterized protein</fullName>
    </submittedName>
</protein>
<name>A0ABD5GY59_9ENTR</name>
<evidence type="ECO:0000313" key="2">
    <source>
        <dbReference type="Proteomes" id="UP001269984"/>
    </source>
</evidence>
<organism evidence="1 2">
    <name type="scientific">Citrobacter portucalensis</name>
    <dbReference type="NCBI Taxonomy" id="1639133"/>
    <lineage>
        <taxon>Bacteria</taxon>
        <taxon>Pseudomonadati</taxon>
        <taxon>Pseudomonadota</taxon>
        <taxon>Gammaproteobacteria</taxon>
        <taxon>Enterobacterales</taxon>
        <taxon>Enterobacteriaceae</taxon>
        <taxon>Citrobacter</taxon>
        <taxon>Citrobacter freundii complex</taxon>
    </lineage>
</organism>
<comment type="caution">
    <text evidence="1">The sequence shown here is derived from an EMBL/GenBank/DDBJ whole genome shotgun (WGS) entry which is preliminary data.</text>
</comment>
<dbReference type="RefSeq" id="WP_318061277.1">
    <property type="nucleotide sequence ID" value="NZ_JAWPAZ010000001.1"/>
</dbReference>
<accession>A0ABD5GY59</accession>
<dbReference type="Proteomes" id="UP001269984">
    <property type="component" value="Unassembled WGS sequence"/>
</dbReference>
<gene>
    <name evidence="1" type="ORF">RYZ90_04405</name>
</gene>
<sequence>MCTHNFVAKDGNTYQIDLDDEYIEVKLNGKKMGHIRLDLIQNDYPIPDYYYITDLSLDKCKRLGIGRECLRLHRQEINEPICAADEYSEKMDDGSHLIDDGVYFIAQMREEGLVAKSTYF</sequence>
<evidence type="ECO:0000313" key="1">
    <source>
        <dbReference type="EMBL" id="MDW2633094.1"/>
    </source>
</evidence>